<accession>A0A2M6XDF6</accession>
<dbReference type="Pfam" id="PF01791">
    <property type="entry name" value="DeoC"/>
    <property type="match status" value="1"/>
</dbReference>
<gene>
    <name evidence="2" type="ORF">COT44_01815</name>
</gene>
<dbReference type="GO" id="GO:0004332">
    <property type="term" value="F:fructose-bisphosphate aldolase activity"/>
    <property type="evidence" value="ECO:0007669"/>
    <property type="project" value="InterPro"/>
</dbReference>
<dbReference type="EMBL" id="PEYO01000010">
    <property type="protein sequence ID" value="PIU03686.1"/>
    <property type="molecule type" value="Genomic_DNA"/>
</dbReference>
<sequence>MQETNINNITKNGRALFLAYDHGMEHGPADFDDETVDPAKIMEIADSGYFTGVIFQKGVAEKYYLPAGRQGDKNKNKVPLIVKLNGKTNLLNDVVEPYSPPLCSVDEALSLGASAAGYTVYIGSENEAKMIAEFAKIEEECQKKGLPLIGWMYPRGKAVAGREHSKEILAYAARVGLETGAEMVKLPYTGDPESFKWVVEAAGRTKVVVMGGQKMEEAEFLKYTEEVMSTGAIGLAVGRNVWQAEKPLDISKKLAEIILNKK</sequence>
<reference evidence="3" key="1">
    <citation type="submission" date="2017-09" db="EMBL/GenBank/DDBJ databases">
        <title>Depth-based differentiation of microbial function through sediment-hosted aquifers and enrichment of novel symbionts in the deep terrestrial subsurface.</title>
        <authorList>
            <person name="Probst A.J."/>
            <person name="Ladd B."/>
            <person name="Jarett J.K."/>
            <person name="Geller-Mcgrath D.E."/>
            <person name="Sieber C.M.K."/>
            <person name="Emerson J.B."/>
            <person name="Anantharaman K."/>
            <person name="Thomas B.C."/>
            <person name="Malmstrom R."/>
            <person name="Stieglmeier M."/>
            <person name="Klingl A."/>
            <person name="Woyke T."/>
            <person name="Ryan C.M."/>
            <person name="Banfield J.F."/>
        </authorList>
    </citation>
    <scope>NUCLEOTIDE SEQUENCE [LARGE SCALE GENOMIC DNA]</scope>
</reference>
<evidence type="ECO:0008006" key="4">
    <source>
        <dbReference type="Google" id="ProtNLM"/>
    </source>
</evidence>
<dbReference type="SMART" id="SM01133">
    <property type="entry name" value="DeoC"/>
    <property type="match status" value="1"/>
</dbReference>
<evidence type="ECO:0000313" key="2">
    <source>
        <dbReference type="EMBL" id="PIU03686.1"/>
    </source>
</evidence>
<dbReference type="CDD" id="cd00958">
    <property type="entry name" value="DhnA"/>
    <property type="match status" value="1"/>
</dbReference>
<organism evidence="2 3">
    <name type="scientific">Candidatus Shapirobacteria bacterium CG08_land_8_20_14_0_20_39_18</name>
    <dbReference type="NCBI Taxonomy" id="1974883"/>
    <lineage>
        <taxon>Bacteria</taxon>
        <taxon>Candidatus Shapironibacteriota</taxon>
    </lineage>
</organism>
<dbReference type="InterPro" id="IPR050456">
    <property type="entry name" value="DeoC/FbaB_aldolase"/>
</dbReference>
<name>A0A2M6XDF6_9BACT</name>
<dbReference type="InterPro" id="IPR041720">
    <property type="entry name" value="FbaB-like"/>
</dbReference>
<protein>
    <recommendedName>
        <fullName evidence="4">Fructose-bisphosphate aldolase</fullName>
    </recommendedName>
</protein>
<dbReference type="PANTHER" id="PTHR47916:SF1">
    <property type="entry name" value="3-HYDROXY-5-PHOSPHONOOXYPENTANE-2,4-DIONE THIOLASE"/>
    <property type="match status" value="1"/>
</dbReference>
<dbReference type="AlphaFoldDB" id="A0A2M6XDF6"/>
<comment type="caution">
    <text evidence="2">The sequence shown here is derived from an EMBL/GenBank/DDBJ whole genome shotgun (WGS) entry which is preliminary data.</text>
</comment>
<dbReference type="Gene3D" id="3.20.20.70">
    <property type="entry name" value="Aldolase class I"/>
    <property type="match status" value="1"/>
</dbReference>
<feature type="active site" description="Proton donor" evidence="1">
    <location>
        <position position="153"/>
    </location>
</feature>
<dbReference type="PANTHER" id="PTHR47916">
    <property type="entry name" value="FRUCTOSE-BISPHOSPHATE ALDOLASE CLASS 1"/>
    <property type="match status" value="1"/>
</dbReference>
<evidence type="ECO:0000313" key="3">
    <source>
        <dbReference type="Proteomes" id="UP000228996"/>
    </source>
</evidence>
<proteinExistence type="predicted"/>
<evidence type="ECO:0000256" key="1">
    <source>
        <dbReference type="PIRSR" id="PIRSR038992-1"/>
    </source>
</evidence>
<dbReference type="Proteomes" id="UP000228996">
    <property type="component" value="Unassembled WGS sequence"/>
</dbReference>
<dbReference type="PIRSF" id="PIRSF038992">
    <property type="entry name" value="Aldolase_Ia"/>
    <property type="match status" value="1"/>
</dbReference>
<dbReference type="SUPFAM" id="SSF51569">
    <property type="entry name" value="Aldolase"/>
    <property type="match status" value="1"/>
</dbReference>
<dbReference type="InterPro" id="IPR002915">
    <property type="entry name" value="DeoC/FbaB/LacD_aldolase"/>
</dbReference>
<feature type="active site" description="Schiff-base intermediate with dihydroxyacetone-P" evidence="1">
    <location>
        <position position="185"/>
    </location>
</feature>
<dbReference type="InterPro" id="IPR013785">
    <property type="entry name" value="Aldolase_TIM"/>
</dbReference>